<evidence type="ECO:0000256" key="1">
    <source>
        <dbReference type="ARBA" id="ARBA00004370"/>
    </source>
</evidence>
<keyword evidence="5" id="KW-0807">Transducer</keyword>
<keyword evidence="5" id="KW-0675">Receptor</keyword>
<feature type="transmembrane region" description="Helical" evidence="7">
    <location>
        <begin position="241"/>
        <end position="266"/>
    </location>
</feature>
<dbReference type="STRING" id="29170.A0A368G4X8"/>
<feature type="region of interest" description="Disordered" evidence="6">
    <location>
        <begin position="336"/>
        <end position="371"/>
    </location>
</feature>
<feature type="transmembrane region" description="Helical" evidence="7">
    <location>
        <begin position="137"/>
        <end position="157"/>
    </location>
</feature>
<evidence type="ECO:0000256" key="2">
    <source>
        <dbReference type="ARBA" id="ARBA00022692"/>
    </source>
</evidence>
<comment type="caution">
    <text evidence="9">The sequence shown here is derived from an EMBL/GenBank/DDBJ whole genome shotgun (WGS) entry which is preliminary data.</text>
</comment>
<evidence type="ECO:0000256" key="5">
    <source>
        <dbReference type="RuleBase" id="RU000688"/>
    </source>
</evidence>
<name>A0A368G4X8_ANCCA</name>
<evidence type="ECO:0000256" key="7">
    <source>
        <dbReference type="SAM" id="Phobius"/>
    </source>
</evidence>
<dbReference type="InterPro" id="IPR000276">
    <property type="entry name" value="GPCR_Rhodpsn"/>
</dbReference>
<keyword evidence="3 7" id="KW-1133">Transmembrane helix</keyword>
<dbReference type="AlphaFoldDB" id="A0A368G4X8"/>
<comment type="subcellular location">
    <subcellularLocation>
        <location evidence="1">Membrane</location>
    </subcellularLocation>
</comment>
<dbReference type="OrthoDB" id="10033446at2759"/>
<evidence type="ECO:0000259" key="8">
    <source>
        <dbReference type="PROSITE" id="PS50262"/>
    </source>
</evidence>
<dbReference type="SMART" id="SM01381">
    <property type="entry name" value="7TM_GPCR_Srsx"/>
    <property type="match status" value="1"/>
</dbReference>
<dbReference type="GO" id="GO:0004930">
    <property type="term" value="F:G protein-coupled receptor activity"/>
    <property type="evidence" value="ECO:0007669"/>
    <property type="project" value="UniProtKB-KW"/>
</dbReference>
<dbReference type="InterPro" id="IPR053093">
    <property type="entry name" value="GPCR-like"/>
</dbReference>
<feature type="transmembrane region" description="Helical" evidence="7">
    <location>
        <begin position="51"/>
        <end position="75"/>
    </location>
</feature>
<keyword evidence="2 5" id="KW-0812">Transmembrane</keyword>
<organism evidence="9 10">
    <name type="scientific">Ancylostoma caninum</name>
    <name type="common">Dog hookworm</name>
    <dbReference type="NCBI Taxonomy" id="29170"/>
    <lineage>
        <taxon>Eukaryota</taxon>
        <taxon>Metazoa</taxon>
        <taxon>Ecdysozoa</taxon>
        <taxon>Nematoda</taxon>
        <taxon>Chromadorea</taxon>
        <taxon>Rhabditida</taxon>
        <taxon>Rhabditina</taxon>
        <taxon>Rhabditomorpha</taxon>
        <taxon>Strongyloidea</taxon>
        <taxon>Ancylostomatidae</taxon>
        <taxon>Ancylostomatinae</taxon>
        <taxon>Ancylostoma</taxon>
    </lineage>
</organism>
<dbReference type="InterPro" id="IPR017452">
    <property type="entry name" value="GPCR_Rhodpsn_7TM"/>
</dbReference>
<dbReference type="PRINTS" id="PR00237">
    <property type="entry name" value="GPCRRHODOPSN"/>
</dbReference>
<feature type="domain" description="G-protein coupled receptors family 1 profile" evidence="8">
    <location>
        <begin position="31"/>
        <end position="299"/>
    </location>
</feature>
<reference evidence="9 10" key="1">
    <citation type="submission" date="2014-10" db="EMBL/GenBank/DDBJ databases">
        <title>Draft genome of the hookworm Ancylostoma caninum.</title>
        <authorList>
            <person name="Mitreva M."/>
        </authorList>
    </citation>
    <scope>NUCLEOTIDE SEQUENCE [LARGE SCALE GENOMIC DNA]</scope>
    <source>
        <strain evidence="9 10">Baltimore</strain>
    </source>
</reference>
<evidence type="ECO:0000256" key="6">
    <source>
        <dbReference type="SAM" id="MobiDB-lite"/>
    </source>
</evidence>
<dbReference type="SUPFAM" id="SSF81321">
    <property type="entry name" value="Family A G protein-coupled receptor-like"/>
    <property type="match status" value="1"/>
</dbReference>
<comment type="similarity">
    <text evidence="5">Belongs to the G-protein coupled receptor 1 family.</text>
</comment>
<keyword evidence="5" id="KW-0297">G-protein coupled receptor</keyword>
<dbReference type="GO" id="GO:0016020">
    <property type="term" value="C:membrane"/>
    <property type="evidence" value="ECO:0007669"/>
    <property type="project" value="UniProtKB-SubCell"/>
</dbReference>
<accession>A0A368G4X8</accession>
<evidence type="ECO:0000313" key="9">
    <source>
        <dbReference type="EMBL" id="RCN39504.1"/>
    </source>
</evidence>
<dbReference type="Pfam" id="PF00001">
    <property type="entry name" value="7tm_1"/>
    <property type="match status" value="1"/>
</dbReference>
<evidence type="ECO:0000256" key="4">
    <source>
        <dbReference type="ARBA" id="ARBA00023136"/>
    </source>
</evidence>
<keyword evidence="10" id="KW-1185">Reference proteome</keyword>
<dbReference type="EMBL" id="JOJR01000335">
    <property type="protein sequence ID" value="RCN39504.1"/>
    <property type="molecule type" value="Genomic_DNA"/>
</dbReference>
<dbReference type="PROSITE" id="PS50262">
    <property type="entry name" value="G_PROTEIN_RECEP_F1_2"/>
    <property type="match status" value="1"/>
</dbReference>
<feature type="transmembrane region" description="Helical" evidence="7">
    <location>
        <begin position="198"/>
        <end position="220"/>
    </location>
</feature>
<dbReference type="PANTHER" id="PTHR47760">
    <property type="entry name" value="G-PROTEIN COUPLED RECEPTOR B0563.6-LIKE PROTEIN-RELATED"/>
    <property type="match status" value="1"/>
</dbReference>
<sequence>MNSTSPSGAATVANIAYCYVLPVVCAIGVIGNITNLIVLASRRLRAVSYMYLRALAVADLLCMIFVLLFVTTEILTKNGAPINQYKLYQIYQCHFMLTLINWALGAGVYVVVALSLERYISIVFPMHFRAWNSPRRASKAIVIAFVIPALLYVPYAITRYKSIEKWDEHVNATIYRIDDHQVYRTIPWQIYKWTRETILRFLPIIALSVLNIQIMVAFRKRQKMFQKLTKRNEQGAHKDDTLMYMLGGTVFMSLLCNIPAAINLLLIDETLKRRLDYQIFRAVANILEITNHASQFYVFCACSTDYRTTFLQKFPCFKKTYANRSRLRSFVKRTQSAITREKDSSDQQSSSPKAVDSHHSKASRAGPVEPETVDVHLASGEESLSDGKESDSLIKYGAVAKLSTDTNVPVTLLDSFVQMETAKHGSGERKLSLSRKCDTYNTFGLSSSGNCAVAAVNSRHNPETAQIR</sequence>
<dbReference type="CDD" id="cd14978">
    <property type="entry name" value="7tmA_FMRFamide_R-like"/>
    <property type="match status" value="1"/>
</dbReference>
<dbReference type="Gene3D" id="1.20.1070.10">
    <property type="entry name" value="Rhodopsin 7-helix transmembrane proteins"/>
    <property type="match status" value="1"/>
</dbReference>
<protein>
    <recommendedName>
        <fullName evidence="8">G-protein coupled receptors family 1 profile domain-containing protein</fullName>
    </recommendedName>
</protein>
<evidence type="ECO:0000313" key="10">
    <source>
        <dbReference type="Proteomes" id="UP000252519"/>
    </source>
</evidence>
<feature type="transmembrane region" description="Helical" evidence="7">
    <location>
        <begin position="12"/>
        <end position="39"/>
    </location>
</feature>
<gene>
    <name evidence="9" type="ORF">ANCCAN_14567</name>
</gene>
<feature type="transmembrane region" description="Helical" evidence="7">
    <location>
        <begin position="95"/>
        <end position="116"/>
    </location>
</feature>
<evidence type="ECO:0000256" key="3">
    <source>
        <dbReference type="ARBA" id="ARBA00022989"/>
    </source>
</evidence>
<proteinExistence type="inferred from homology"/>
<keyword evidence="4 7" id="KW-0472">Membrane</keyword>
<dbReference type="PROSITE" id="PS00237">
    <property type="entry name" value="G_PROTEIN_RECEP_F1_1"/>
    <property type="match status" value="1"/>
</dbReference>
<dbReference type="PANTHER" id="PTHR47760:SF2">
    <property type="entry name" value="G-PROTEIN COUPLED RECEPTOR B0563.6-RELATED"/>
    <property type="match status" value="1"/>
</dbReference>
<dbReference type="Proteomes" id="UP000252519">
    <property type="component" value="Unassembled WGS sequence"/>
</dbReference>